<dbReference type="RefSeq" id="WP_089919355.1">
    <property type="nucleotide sequence ID" value="NZ_FOBB01000009.1"/>
</dbReference>
<dbReference type="Proteomes" id="UP000198984">
    <property type="component" value="Unassembled WGS sequence"/>
</dbReference>
<feature type="binding site" evidence="3 5">
    <location>
        <position position="9"/>
    </location>
    <ligand>
        <name>substrate</name>
    </ligand>
</feature>
<evidence type="ECO:0000256" key="6">
    <source>
        <dbReference type="SAM" id="Phobius"/>
    </source>
</evidence>
<feature type="transmembrane region" description="Helical" evidence="6">
    <location>
        <begin position="96"/>
        <end position="115"/>
    </location>
</feature>
<dbReference type="GO" id="GO:0006189">
    <property type="term" value="P:'de novo' IMP biosynthetic process"/>
    <property type="evidence" value="ECO:0007669"/>
    <property type="project" value="UniProtKB-UniRule"/>
</dbReference>
<comment type="similarity">
    <text evidence="3">Belongs to the AIR carboxylase family. Class I subfamily.</text>
</comment>
<dbReference type="PANTHER" id="PTHR23046">
    <property type="entry name" value="PHOSPHORIBOSYLAMINOIMIDAZOLE CARBOXYLASE CATALYTIC SUBUNIT"/>
    <property type="match status" value="1"/>
</dbReference>
<organism evidence="8 9">
    <name type="scientific">Chitinophaga rupis</name>
    <dbReference type="NCBI Taxonomy" id="573321"/>
    <lineage>
        <taxon>Bacteria</taxon>
        <taxon>Pseudomonadati</taxon>
        <taxon>Bacteroidota</taxon>
        <taxon>Chitinophagia</taxon>
        <taxon>Chitinophagales</taxon>
        <taxon>Chitinophagaceae</taxon>
        <taxon>Chitinophaga</taxon>
    </lineage>
</organism>
<reference evidence="8 9" key="1">
    <citation type="submission" date="2016-10" db="EMBL/GenBank/DDBJ databases">
        <authorList>
            <person name="de Groot N.N."/>
        </authorList>
    </citation>
    <scope>NUCLEOTIDE SEQUENCE [LARGE SCALE GENOMIC DNA]</scope>
    <source>
        <strain evidence="8 9">DSM 21039</strain>
    </source>
</reference>
<dbReference type="InterPro" id="IPR000031">
    <property type="entry name" value="PurE_dom"/>
</dbReference>
<dbReference type="InterPro" id="IPR033747">
    <property type="entry name" value="PurE_ClassI"/>
</dbReference>
<dbReference type="HAMAP" id="MF_01929">
    <property type="entry name" value="PurE_classI"/>
    <property type="match status" value="1"/>
</dbReference>
<evidence type="ECO:0000256" key="1">
    <source>
        <dbReference type="ARBA" id="ARBA00022755"/>
    </source>
</evidence>
<comment type="catalytic activity">
    <reaction evidence="3 4">
        <text>5-carboxyamino-1-(5-phospho-D-ribosyl)imidazole + H(+) = 5-amino-1-(5-phospho-D-ribosyl)imidazole-4-carboxylate</text>
        <dbReference type="Rhea" id="RHEA:13193"/>
        <dbReference type="ChEBI" id="CHEBI:15378"/>
        <dbReference type="ChEBI" id="CHEBI:58730"/>
        <dbReference type="ChEBI" id="CHEBI:77657"/>
        <dbReference type="EC" id="5.4.99.18"/>
    </reaction>
</comment>
<evidence type="ECO:0000259" key="7">
    <source>
        <dbReference type="SMART" id="SM01001"/>
    </source>
</evidence>
<evidence type="ECO:0000313" key="9">
    <source>
        <dbReference type="Proteomes" id="UP000198984"/>
    </source>
</evidence>
<evidence type="ECO:0000256" key="3">
    <source>
        <dbReference type="HAMAP-Rule" id="MF_01929"/>
    </source>
</evidence>
<dbReference type="EC" id="5.4.99.18" evidence="3 4"/>
<comment type="function">
    <text evidence="3 4">Catalyzes the conversion of N5-carboxyaminoimidazole ribonucleotide (N5-CAIR) to 4-carboxy-5-aminoimidazole ribonucleotide (CAIR).</text>
</comment>
<dbReference type="STRING" id="573321.SAMN04488505_109190"/>
<gene>
    <name evidence="3" type="primary">purE</name>
    <name evidence="8" type="ORF">SAMN04488505_109190</name>
</gene>
<dbReference type="UniPathway" id="UPA00074">
    <property type="reaction ID" value="UER00943"/>
</dbReference>
<evidence type="ECO:0000313" key="8">
    <source>
        <dbReference type="EMBL" id="SEN30453.1"/>
    </source>
</evidence>
<dbReference type="Pfam" id="PF00731">
    <property type="entry name" value="AIRC"/>
    <property type="match status" value="1"/>
</dbReference>
<dbReference type="OrthoDB" id="9791908at2"/>
<feature type="transmembrane region" description="Helical" evidence="6">
    <location>
        <begin position="55"/>
        <end position="76"/>
    </location>
</feature>
<dbReference type="Gene3D" id="3.40.50.1970">
    <property type="match status" value="1"/>
</dbReference>
<accession>A0A1H8FFE3</accession>
<dbReference type="PIRSF" id="PIRSF001338">
    <property type="entry name" value="AIR_carboxylase"/>
    <property type="match status" value="1"/>
</dbReference>
<feature type="binding site" evidence="3 5">
    <location>
        <position position="12"/>
    </location>
    <ligand>
        <name>substrate</name>
    </ligand>
</feature>
<sequence length="151" mass="15585">MKVMIIMGSESDKPVMQESLNHLAYFNIEGEMIVASAHRNPDKVRDLCINAQKNGFGVIIAAAGMAAALPGVVSAYTSLPVLGVPLEGGLSGGVDALYSIVQMPAGLPVGTLAVGKAGARNAAILAARILALGNPAIAERVEAFKQNGYRI</sequence>
<dbReference type="AlphaFoldDB" id="A0A1H8FFE3"/>
<dbReference type="SUPFAM" id="SSF52255">
    <property type="entry name" value="N5-CAIR mutase (phosphoribosylaminoimidazole carboxylase, PurE)"/>
    <property type="match status" value="1"/>
</dbReference>
<keyword evidence="6" id="KW-1133">Transmembrane helix</keyword>
<feature type="binding site" evidence="3 5">
    <location>
        <position position="39"/>
    </location>
    <ligand>
        <name>substrate</name>
    </ligand>
</feature>
<dbReference type="EMBL" id="FOBB01000009">
    <property type="protein sequence ID" value="SEN30453.1"/>
    <property type="molecule type" value="Genomic_DNA"/>
</dbReference>
<protein>
    <recommendedName>
        <fullName evidence="3 4">N5-carboxyaminoimidazole ribonucleotide mutase</fullName>
        <shortName evidence="3 4">N5-CAIR mutase</shortName>
        <ecNumber evidence="3 4">5.4.99.18</ecNumber>
    </recommendedName>
    <alternativeName>
        <fullName evidence="3">5-(carboxyamino)imidazole ribonucleotide mutase</fullName>
    </alternativeName>
</protein>
<keyword evidence="9" id="KW-1185">Reference proteome</keyword>
<dbReference type="GO" id="GO:0034023">
    <property type="term" value="F:5-(carboxyamino)imidazole ribonucleotide mutase activity"/>
    <property type="evidence" value="ECO:0007669"/>
    <property type="project" value="UniProtKB-UniRule"/>
</dbReference>
<feature type="domain" description="PurE" evidence="7">
    <location>
        <begin position="1"/>
        <end position="149"/>
    </location>
</feature>
<evidence type="ECO:0000256" key="2">
    <source>
        <dbReference type="ARBA" id="ARBA00023235"/>
    </source>
</evidence>
<name>A0A1H8FFE3_9BACT</name>
<keyword evidence="6" id="KW-0812">Transmembrane</keyword>
<evidence type="ECO:0000256" key="5">
    <source>
        <dbReference type="PIRSR" id="PIRSR001338-1"/>
    </source>
</evidence>
<keyword evidence="1 3" id="KW-0658">Purine biosynthesis</keyword>
<dbReference type="NCBIfam" id="TIGR01162">
    <property type="entry name" value="purE"/>
    <property type="match status" value="1"/>
</dbReference>
<dbReference type="SMART" id="SM01001">
    <property type="entry name" value="AIRC"/>
    <property type="match status" value="1"/>
</dbReference>
<evidence type="ECO:0000256" key="4">
    <source>
        <dbReference type="PIRNR" id="PIRNR001338"/>
    </source>
</evidence>
<dbReference type="PANTHER" id="PTHR23046:SF2">
    <property type="entry name" value="PHOSPHORIBOSYLAMINOIMIDAZOLE CARBOXYLASE"/>
    <property type="match status" value="1"/>
</dbReference>
<proteinExistence type="inferred from homology"/>
<keyword evidence="6" id="KW-0472">Membrane</keyword>
<keyword evidence="2 3" id="KW-0413">Isomerase</keyword>
<comment type="pathway">
    <text evidence="3 4">Purine metabolism; IMP biosynthesis via de novo pathway; 5-amino-1-(5-phospho-D-ribosyl)imidazole-4-carboxylate from 5-amino-1-(5-phospho-D-ribosyl)imidazole (N5-CAIR route): step 2/2.</text>
</comment>
<dbReference type="InterPro" id="IPR024694">
    <property type="entry name" value="PurE_prokaryotes"/>
</dbReference>